<dbReference type="RefSeq" id="WP_057008819.1">
    <property type="nucleotide sequence ID" value="NZ_JYLK01000010.1"/>
</dbReference>
<dbReference type="PATRIC" id="fig|200450.4.peg.56"/>
<reference evidence="2 4" key="1">
    <citation type="submission" date="2015-02" db="EMBL/GenBank/DDBJ databases">
        <title>Two Pseudomonas sp. nov. isolated from raw milk.</title>
        <authorList>
            <person name="Wenning M."/>
            <person name="von Neubeck M."/>
            <person name="Huptas C."/>
            <person name="Scherer S."/>
        </authorList>
    </citation>
    <scope>NUCLEOTIDE SEQUENCE [LARGE SCALE GENOMIC DNA]</scope>
    <source>
        <strain evidence="2 4">DSM 14937</strain>
    </source>
</reference>
<dbReference type="InterPro" id="IPR037185">
    <property type="entry name" value="EmrE-like"/>
</dbReference>
<feature type="transmembrane region" description="Helical" evidence="1">
    <location>
        <begin position="157"/>
        <end position="177"/>
    </location>
</feature>
<reference evidence="3 5" key="2">
    <citation type="submission" date="2016-10" db="EMBL/GenBank/DDBJ databases">
        <authorList>
            <person name="Varghese N."/>
            <person name="Submissions S."/>
        </authorList>
    </citation>
    <scope>NUCLEOTIDE SEQUENCE [LARGE SCALE GENOMIC DNA]</scope>
    <source>
        <strain evidence="3 5">BS3111</strain>
    </source>
</reference>
<dbReference type="EMBL" id="JYLK01000010">
    <property type="protein sequence ID" value="KRP59261.1"/>
    <property type="molecule type" value="Genomic_DNA"/>
</dbReference>
<keyword evidence="1" id="KW-0472">Membrane</keyword>
<keyword evidence="5" id="KW-1185">Reference proteome</keyword>
<dbReference type="EMBL" id="LT629760">
    <property type="protein sequence ID" value="SDS82433.1"/>
    <property type="molecule type" value="Genomic_DNA"/>
</dbReference>
<organism evidence="2 4">
    <name type="scientific">Pseudomonas trivialis</name>
    <dbReference type="NCBI Taxonomy" id="200450"/>
    <lineage>
        <taxon>Bacteria</taxon>
        <taxon>Pseudomonadati</taxon>
        <taxon>Pseudomonadota</taxon>
        <taxon>Gammaproteobacteria</taxon>
        <taxon>Pseudomonadales</taxon>
        <taxon>Pseudomonadaceae</taxon>
        <taxon>Pseudomonas</taxon>
    </lineage>
</organism>
<dbReference type="Proteomes" id="UP000052019">
    <property type="component" value="Unassembled WGS sequence"/>
</dbReference>
<dbReference type="OrthoDB" id="7216522at2"/>
<feature type="transmembrane region" description="Helical" evidence="1">
    <location>
        <begin position="72"/>
        <end position="93"/>
    </location>
</feature>
<feature type="transmembrane region" description="Helical" evidence="1">
    <location>
        <begin position="128"/>
        <end position="145"/>
    </location>
</feature>
<feature type="transmembrane region" description="Helical" evidence="1">
    <location>
        <begin position="189"/>
        <end position="213"/>
    </location>
</feature>
<evidence type="ECO:0000313" key="4">
    <source>
        <dbReference type="Proteomes" id="UP000052019"/>
    </source>
</evidence>
<evidence type="ECO:0000313" key="2">
    <source>
        <dbReference type="EMBL" id="KRP59261.1"/>
    </source>
</evidence>
<evidence type="ECO:0000313" key="3">
    <source>
        <dbReference type="EMBL" id="SDS82433.1"/>
    </source>
</evidence>
<proteinExistence type="predicted"/>
<feature type="transmembrane region" description="Helical" evidence="1">
    <location>
        <begin position="99"/>
        <end position="116"/>
    </location>
</feature>
<dbReference type="Proteomes" id="UP000183126">
    <property type="component" value="Chromosome I"/>
</dbReference>
<feature type="transmembrane region" description="Helical" evidence="1">
    <location>
        <begin position="233"/>
        <end position="255"/>
    </location>
</feature>
<dbReference type="SUPFAM" id="SSF103481">
    <property type="entry name" value="Multidrug resistance efflux transporter EmrE"/>
    <property type="match status" value="1"/>
</dbReference>
<feature type="transmembrane region" description="Helical" evidence="1">
    <location>
        <begin position="267"/>
        <end position="286"/>
    </location>
</feature>
<keyword evidence="1" id="KW-1133">Transmembrane helix</keyword>
<feature type="transmembrane region" description="Helical" evidence="1">
    <location>
        <begin position="292"/>
        <end position="310"/>
    </location>
</feature>
<accession>A0A0R2ZGC0</accession>
<evidence type="ECO:0000256" key="1">
    <source>
        <dbReference type="SAM" id="Phobius"/>
    </source>
</evidence>
<protein>
    <submittedName>
        <fullName evidence="2">Amino acid transporter</fullName>
    </submittedName>
    <submittedName>
        <fullName evidence="3">Threonine/homoserine efflux transporter RhtA</fullName>
    </submittedName>
</protein>
<name>A0A0R2ZGC0_9PSED</name>
<dbReference type="AlphaFoldDB" id="A0A0R2ZGC0"/>
<keyword evidence="1" id="KW-0812">Transmembrane</keyword>
<sequence length="329" mass="34581">MITARSTIITGTLLAVFATLAWALNFVAPYVTGAYSIYDLTIIRFLIAGALGSLGVILCRTQRRSLQRSQQLLAAALGAMGYLGYSSCIAAGVIFGGPVLTAACVGFVPVLLALLGNAKEKTMQWHRLALPLTFMMVGLFLANIGSMNLAQAGKTSWLTGLFFSVLAVTLWLAFSLLNQSAMGKIPRAATGIWTSLMMAGAGMGTVFLIPVVHMLGLFKLPSMGFSITSAGHLYAWALVIAVMSSVIGAWAWNAATKRLPMVLSGQLISLESLFAAVLGLLFTGRFPTPIEATGLIAVVIGAAIAVHSILGANETITSSVVTRSNQPRP</sequence>
<evidence type="ECO:0000313" key="5">
    <source>
        <dbReference type="Proteomes" id="UP000183126"/>
    </source>
</evidence>
<feature type="transmembrane region" description="Helical" evidence="1">
    <location>
        <begin position="42"/>
        <end position="60"/>
    </location>
</feature>
<gene>
    <name evidence="3" type="ORF">SAMN04490205_3763</name>
    <name evidence="2" type="ORF">TU79_15745</name>
</gene>